<proteinExistence type="predicted"/>
<protein>
    <recommendedName>
        <fullName evidence="4">CxC1-like cysteine cluster associated with KDZ transposases domain-containing protein</fullName>
    </recommendedName>
</protein>
<dbReference type="Proteomes" id="UP000886523">
    <property type="component" value="Unassembled WGS sequence"/>
</dbReference>
<evidence type="ECO:0008006" key="4">
    <source>
        <dbReference type="Google" id="ProtNLM"/>
    </source>
</evidence>
<dbReference type="PANTHER" id="PTHR33096">
    <property type="entry name" value="CXC2 DOMAIN-CONTAINING PROTEIN"/>
    <property type="match status" value="1"/>
</dbReference>
<evidence type="ECO:0000313" key="3">
    <source>
        <dbReference type="Proteomes" id="UP000886523"/>
    </source>
</evidence>
<feature type="region of interest" description="Disordered" evidence="1">
    <location>
        <begin position="769"/>
        <end position="793"/>
    </location>
</feature>
<dbReference type="PANTHER" id="PTHR33096:SF1">
    <property type="entry name" value="CXC1-LIKE CYSTEINE CLUSTER ASSOCIATED WITH KDZ TRANSPOSASES DOMAIN-CONTAINING PROTEIN"/>
    <property type="match status" value="1"/>
</dbReference>
<comment type="caution">
    <text evidence="2">The sequence shown here is derived from an EMBL/GenBank/DDBJ whole genome shotgun (WGS) entry which is preliminary data.</text>
</comment>
<reference evidence="2" key="1">
    <citation type="journal article" date="2020" name="Nat. Commun.">
        <title>Large-scale genome sequencing of mycorrhizal fungi provides insights into the early evolution of symbiotic traits.</title>
        <authorList>
            <person name="Miyauchi S."/>
            <person name="Kiss E."/>
            <person name="Kuo A."/>
            <person name="Drula E."/>
            <person name="Kohler A."/>
            <person name="Sanchez-Garcia M."/>
            <person name="Morin E."/>
            <person name="Andreopoulos B."/>
            <person name="Barry K.W."/>
            <person name="Bonito G."/>
            <person name="Buee M."/>
            <person name="Carver A."/>
            <person name="Chen C."/>
            <person name="Cichocki N."/>
            <person name="Clum A."/>
            <person name="Culley D."/>
            <person name="Crous P.W."/>
            <person name="Fauchery L."/>
            <person name="Girlanda M."/>
            <person name="Hayes R.D."/>
            <person name="Keri Z."/>
            <person name="LaButti K."/>
            <person name="Lipzen A."/>
            <person name="Lombard V."/>
            <person name="Magnuson J."/>
            <person name="Maillard F."/>
            <person name="Murat C."/>
            <person name="Nolan M."/>
            <person name="Ohm R.A."/>
            <person name="Pangilinan J."/>
            <person name="Pereira M.F."/>
            <person name="Perotto S."/>
            <person name="Peter M."/>
            <person name="Pfister S."/>
            <person name="Riley R."/>
            <person name="Sitrit Y."/>
            <person name="Stielow J.B."/>
            <person name="Szollosi G."/>
            <person name="Zifcakova L."/>
            <person name="Stursova M."/>
            <person name="Spatafora J.W."/>
            <person name="Tedersoo L."/>
            <person name="Vaario L.M."/>
            <person name="Yamada A."/>
            <person name="Yan M."/>
            <person name="Wang P."/>
            <person name="Xu J."/>
            <person name="Bruns T."/>
            <person name="Baldrian P."/>
            <person name="Vilgalys R."/>
            <person name="Dunand C."/>
            <person name="Henrissat B."/>
            <person name="Grigoriev I.V."/>
            <person name="Hibbett D."/>
            <person name="Nagy L.G."/>
            <person name="Martin F.M."/>
        </authorList>
    </citation>
    <scope>NUCLEOTIDE SEQUENCE</scope>
    <source>
        <strain evidence="2">UP504</strain>
    </source>
</reference>
<evidence type="ECO:0000256" key="1">
    <source>
        <dbReference type="SAM" id="MobiDB-lite"/>
    </source>
</evidence>
<evidence type="ECO:0000313" key="2">
    <source>
        <dbReference type="EMBL" id="KAF9519506.1"/>
    </source>
</evidence>
<organism evidence="2 3">
    <name type="scientific">Hydnum rufescens UP504</name>
    <dbReference type="NCBI Taxonomy" id="1448309"/>
    <lineage>
        <taxon>Eukaryota</taxon>
        <taxon>Fungi</taxon>
        <taxon>Dikarya</taxon>
        <taxon>Basidiomycota</taxon>
        <taxon>Agaricomycotina</taxon>
        <taxon>Agaricomycetes</taxon>
        <taxon>Cantharellales</taxon>
        <taxon>Hydnaceae</taxon>
        <taxon>Hydnum</taxon>
    </lineage>
</organism>
<sequence length="828" mass="93888">MEQLEEVVLTVCVCHLAAIQLVECGFFPCAPLFPTLAVSLDMLEFVASLFLHMAPNERAWATTLVEYLKACGAEITRIVQDDKRGLISELDERTLVHEWGYLNVQSDPKLFANSTPTNASVNAPATILTCVSTDLPPDVCPNFIPADHTCPRNHTDTHSMLVQLIVCIDANFQLKRIRNKDRQHGHEGETGACDPPVTSPKTIVLLRDYLESWERKILETHPARPARMGPKCTANEGTNYYADCLEDDTVEPGLHAPNLTYDACRQSFIAADEDHVKASTQYFEDTGVIALLCCHDIPLAVASMWTAGEKQFYVFVLLDTILKHVLSHWRIGVLYDIGCQMDQTLKKWRFMPEWLPCLEWGVLIFHAYGHQWACQLWYHPHKSELWGLSDGEGCEWFWSELHRLIPGLRVTGYHQRLFILDLQVEHIDEGKCMGMGKWLQGRIDQLQHHLEEAEMKLGDRSPTTLEAQQGNFKDLIAEGNDLVQDDMTASNEVQAEWQEKVRLLKEAIWQLETTINKKTDELRLTDCASASELNRLKKDKWVNIQLNLCALHEQLLKKLRARKFELATLDRANSSCILDQKTKAHVEKAVKNRSGGIDATGKGGIQRDAYIPPMLTMDGLYKLDVDQDIWEDSRGDIADFPDGVVPPWLADPSVKEGIRISQEVASCQQELERCKGEHANLQMWFHEEYSAAMDLFMGSKDEDVSYFGLLWAHQLYDWMTAWKKDIVQVPIAPGAPSWDSVRMPLALHQHYGIRSNIRVQLEQESLVATMTPPCPDHNSQSRRNLDDFDASSDDDLEGGELEEFFELEEAGLIAAVDQAIVELDLDSE</sequence>
<gene>
    <name evidence="2" type="ORF">BS47DRAFT_1358112</name>
</gene>
<keyword evidence="3" id="KW-1185">Reference proteome</keyword>
<dbReference type="OrthoDB" id="3364670at2759"/>
<name>A0A9P6B8D2_9AGAM</name>
<dbReference type="InterPro" id="IPR040521">
    <property type="entry name" value="KDZ"/>
</dbReference>
<dbReference type="AlphaFoldDB" id="A0A9P6B8D2"/>
<accession>A0A9P6B8D2</accession>
<dbReference type="Pfam" id="PF18758">
    <property type="entry name" value="KDZ"/>
    <property type="match status" value="1"/>
</dbReference>
<dbReference type="EMBL" id="MU128917">
    <property type="protein sequence ID" value="KAF9519506.1"/>
    <property type="molecule type" value="Genomic_DNA"/>
</dbReference>